<sequence>MRLLQLILLLLLIAKLDSYIIHRLTDIVNELNTRLLTRTNIVYCKRCKLLRNDSHYLQQVEPIGQLVFNAPFNASSLGGELDKPVLFVVAVTTPPYLWIKSLEYEFQHSHFLFVLETSMESEDSWLQFIDHAQQLGYVKLLLHTPHNGNLYTTKMFPKAQLLPSNVSYYLDNQNLFDNMLGYGIRVASYHSPPRSLIYKDEKGQQVFGGYYMRLIRDFVKARNATFVPIFTTDASPQDCTAALVEERVDVCADALAANREKFSLTNAIRMAYANIMVANSQPLATYWYLLAPFHSTVWLSLIAYIGLLVSFMSFIHWRRQKRWIFSKFLLEAIRSLLFTGFSLRDLRGRERYILFVVVFIAGFIFATFYLAFLKSLLATEVFDKQINSFQDLVEANKTIMMDEYNLSLIGKYNLPEILMQLIEIVPMETLIASRNSFDQNYAYILFSDRMDLFDYVQQYLAHAHMRRIPINFFFLHAGFPMRKSWFLKDQLSDARMYAFDSGLLQKLAWDANFETMRVGWMDFFVTEYYEAQQLGLDYFVMPAIALGLGYSMALFSFLVELASRRICKPVATEPTVE</sequence>
<dbReference type="PANTHER" id="PTHR42643">
    <property type="entry name" value="IONOTROPIC RECEPTOR 20A-RELATED"/>
    <property type="match status" value="1"/>
</dbReference>
<evidence type="ECO:0000256" key="4">
    <source>
        <dbReference type="ARBA" id="ARBA00022989"/>
    </source>
</evidence>
<dbReference type="Proteomes" id="UP000504634">
    <property type="component" value="Unplaced"/>
</dbReference>
<evidence type="ECO:0000256" key="6">
    <source>
        <dbReference type="ARBA" id="ARBA00023170"/>
    </source>
</evidence>
<dbReference type="GeneID" id="115624879"/>
<gene>
    <name evidence="11" type="primary">LOC115624879</name>
</gene>
<name>A0A6J2TJE9_DROLE</name>
<protein>
    <submittedName>
        <fullName evidence="11">Uncharacterized protein LOC115624879</fullName>
    </submittedName>
</protein>
<keyword evidence="4 8" id="KW-1133">Transmembrane helix</keyword>
<keyword evidence="10" id="KW-1185">Reference proteome</keyword>
<feature type="transmembrane region" description="Helical" evidence="8">
    <location>
        <begin position="297"/>
        <end position="317"/>
    </location>
</feature>
<dbReference type="RefSeq" id="XP_030375585.1">
    <property type="nucleotide sequence ID" value="XM_030519725.1"/>
</dbReference>
<accession>A0A6J2TJE9</accession>
<evidence type="ECO:0000313" key="11">
    <source>
        <dbReference type="RefSeq" id="XP_030375585.1"/>
    </source>
</evidence>
<keyword evidence="9" id="KW-0732">Signal</keyword>
<organism evidence="10 11">
    <name type="scientific">Drosophila lebanonensis</name>
    <name type="common">Fruit fly</name>
    <name type="synonym">Scaptodrosophila lebanonensis</name>
    <dbReference type="NCBI Taxonomy" id="7225"/>
    <lineage>
        <taxon>Eukaryota</taxon>
        <taxon>Metazoa</taxon>
        <taxon>Ecdysozoa</taxon>
        <taxon>Arthropoda</taxon>
        <taxon>Hexapoda</taxon>
        <taxon>Insecta</taxon>
        <taxon>Pterygota</taxon>
        <taxon>Neoptera</taxon>
        <taxon>Endopterygota</taxon>
        <taxon>Diptera</taxon>
        <taxon>Brachycera</taxon>
        <taxon>Muscomorpha</taxon>
        <taxon>Ephydroidea</taxon>
        <taxon>Drosophilidae</taxon>
        <taxon>Scaptodrosophila</taxon>
    </lineage>
</organism>
<evidence type="ECO:0000256" key="2">
    <source>
        <dbReference type="ARBA" id="ARBA00022475"/>
    </source>
</evidence>
<keyword evidence="3 8" id="KW-0812">Transmembrane</keyword>
<feature type="transmembrane region" description="Helical" evidence="8">
    <location>
        <begin position="538"/>
        <end position="559"/>
    </location>
</feature>
<keyword evidence="5 8" id="KW-0472">Membrane</keyword>
<evidence type="ECO:0000256" key="7">
    <source>
        <dbReference type="ARBA" id="ARBA00023180"/>
    </source>
</evidence>
<evidence type="ECO:0000256" key="5">
    <source>
        <dbReference type="ARBA" id="ARBA00023136"/>
    </source>
</evidence>
<dbReference type="PANTHER" id="PTHR42643:SF41">
    <property type="entry name" value="IONOTROPIC RECEPTOR 20A-RELATED"/>
    <property type="match status" value="1"/>
</dbReference>
<keyword evidence="6" id="KW-0675">Receptor</keyword>
<dbReference type="SUPFAM" id="SSF53850">
    <property type="entry name" value="Periplasmic binding protein-like II"/>
    <property type="match status" value="1"/>
</dbReference>
<comment type="subcellular location">
    <subcellularLocation>
        <location evidence="1">Cell membrane</location>
        <topology evidence="1">Multi-pass membrane protein</topology>
    </subcellularLocation>
</comment>
<dbReference type="InterPro" id="IPR052192">
    <property type="entry name" value="Insect_Ionotropic_Sensory_Rcpt"/>
</dbReference>
<keyword evidence="7" id="KW-0325">Glycoprotein</keyword>
<reference evidence="11" key="1">
    <citation type="submission" date="2025-08" db="UniProtKB">
        <authorList>
            <consortium name="RefSeq"/>
        </authorList>
    </citation>
    <scope>IDENTIFICATION</scope>
    <source>
        <strain evidence="11">11010-0011.00</strain>
        <tissue evidence="11">Whole body</tissue>
    </source>
</reference>
<feature type="chain" id="PRO_5026655617" evidence="9">
    <location>
        <begin position="19"/>
        <end position="577"/>
    </location>
</feature>
<evidence type="ECO:0000313" key="10">
    <source>
        <dbReference type="Proteomes" id="UP000504634"/>
    </source>
</evidence>
<dbReference type="GO" id="GO:0005886">
    <property type="term" value="C:plasma membrane"/>
    <property type="evidence" value="ECO:0007669"/>
    <property type="project" value="UniProtKB-SubCell"/>
</dbReference>
<dbReference type="OrthoDB" id="7969653at2759"/>
<keyword evidence="2" id="KW-1003">Cell membrane</keyword>
<evidence type="ECO:0000256" key="8">
    <source>
        <dbReference type="SAM" id="Phobius"/>
    </source>
</evidence>
<evidence type="ECO:0000256" key="1">
    <source>
        <dbReference type="ARBA" id="ARBA00004651"/>
    </source>
</evidence>
<feature type="transmembrane region" description="Helical" evidence="8">
    <location>
        <begin position="352"/>
        <end position="372"/>
    </location>
</feature>
<feature type="signal peptide" evidence="9">
    <location>
        <begin position="1"/>
        <end position="18"/>
    </location>
</feature>
<proteinExistence type="predicted"/>
<evidence type="ECO:0000256" key="9">
    <source>
        <dbReference type="SAM" id="SignalP"/>
    </source>
</evidence>
<dbReference type="AlphaFoldDB" id="A0A6J2TJE9"/>
<evidence type="ECO:0000256" key="3">
    <source>
        <dbReference type="ARBA" id="ARBA00022692"/>
    </source>
</evidence>